<dbReference type="CDD" id="cd04301">
    <property type="entry name" value="NAT_SF"/>
    <property type="match status" value="1"/>
</dbReference>
<keyword evidence="1 4" id="KW-0808">Transferase</keyword>
<dbReference type="Gene3D" id="3.40.630.30">
    <property type="match status" value="1"/>
</dbReference>
<evidence type="ECO:0000256" key="4">
    <source>
        <dbReference type="HAMAP-Rule" id="MF_01698"/>
    </source>
</evidence>
<reference evidence="6 7" key="1">
    <citation type="journal article" date="2019" name="Int. J. Syst. Evol. Microbiol.">
        <title>The Global Catalogue of Microorganisms (GCM) 10K type strain sequencing project: providing services to taxonomists for standard genome sequencing and annotation.</title>
        <authorList>
            <consortium name="The Broad Institute Genomics Platform"/>
            <consortium name="The Broad Institute Genome Sequencing Center for Infectious Disease"/>
            <person name="Wu L."/>
            <person name="Ma J."/>
        </authorList>
    </citation>
    <scope>NUCLEOTIDE SEQUENCE [LARGE SCALE GENOMIC DNA]</scope>
    <source>
        <strain evidence="6 7">JCM 16014</strain>
    </source>
</reference>
<gene>
    <name evidence="4 6" type="primary">mshD</name>
    <name evidence="6" type="ORF">GCM10009839_03610</name>
</gene>
<evidence type="ECO:0000256" key="3">
    <source>
        <dbReference type="ARBA" id="ARBA00023315"/>
    </source>
</evidence>
<feature type="binding site" evidence="4">
    <location>
        <begin position="241"/>
        <end position="247"/>
    </location>
    <ligand>
        <name>acetyl-CoA</name>
        <dbReference type="ChEBI" id="CHEBI:57288"/>
        <label>2</label>
    </ligand>
</feature>
<feature type="binding site" evidence="4">
    <location>
        <begin position="75"/>
        <end position="77"/>
    </location>
    <ligand>
        <name>acetyl-CoA</name>
        <dbReference type="ChEBI" id="CHEBI:57288"/>
        <label>1</label>
    </ligand>
</feature>
<sequence>MSEADVAAIRALAGAAEQADGVAPLPEQVLLQLKHQSGADIWHFVARRLSGRSSELIGYAILDKTELEEGPSAEVVVAPSSRRQGVGGALLDALRMKVRRTDPPLRVWAHGGLPAAAALAAKRGLEPVRELWVMARPPAEVPPAPAIEGVTVAAFRPGTDDEAWVELNARAFAHHPEQGSMTVADLRARMAEPWFDPAGFFLAWRDGKLVGFHWTKVHDHSAYGQGPVGEVYVLGVDPSEQGRGLGKALTLIGLAHLRERGLGTVILYVEGDNGPAVAVYSKLGFTRRSADIMYRMP</sequence>
<dbReference type="PANTHER" id="PTHR43877">
    <property type="entry name" value="AMINOALKYLPHOSPHONATE N-ACETYLTRANSFERASE-RELATED-RELATED"/>
    <property type="match status" value="1"/>
</dbReference>
<dbReference type="InterPro" id="IPR000182">
    <property type="entry name" value="GNAT_dom"/>
</dbReference>
<evidence type="ECO:0000256" key="2">
    <source>
        <dbReference type="ARBA" id="ARBA00022737"/>
    </source>
</evidence>
<comment type="subunit">
    <text evidence="4">Monomer.</text>
</comment>
<accession>A0ABN2TLV4</accession>
<dbReference type="NCBIfam" id="TIGR03448">
    <property type="entry name" value="mycothiol_MshD"/>
    <property type="match status" value="1"/>
</dbReference>
<dbReference type="PIRSF" id="PIRSF021524">
    <property type="entry name" value="MSH_acetyltransferase"/>
    <property type="match status" value="1"/>
</dbReference>
<dbReference type="EC" id="2.3.1.189" evidence="4"/>
<dbReference type="HAMAP" id="MF_01698">
    <property type="entry name" value="MshD"/>
    <property type="match status" value="1"/>
</dbReference>
<feature type="binding site" evidence="4">
    <location>
        <position position="216"/>
    </location>
    <ligand>
        <name>1D-myo-inositol 2-(L-cysteinylamino)-2-deoxy-alpha-D-glucopyranoside</name>
        <dbReference type="ChEBI" id="CHEBI:58887"/>
    </ligand>
</feature>
<dbReference type="EMBL" id="BAAAQN010000002">
    <property type="protein sequence ID" value="GAA2012491.1"/>
    <property type="molecule type" value="Genomic_DNA"/>
</dbReference>
<proteinExistence type="inferred from homology"/>
<evidence type="ECO:0000313" key="7">
    <source>
        <dbReference type="Proteomes" id="UP001500751"/>
    </source>
</evidence>
<protein>
    <recommendedName>
        <fullName evidence="4">Mycothiol acetyltransferase</fullName>
        <shortName evidence="4">MSH acetyltransferase</shortName>
        <ecNumber evidence="4">2.3.1.189</ecNumber>
    </recommendedName>
    <alternativeName>
        <fullName evidence="4">Mycothiol synthase</fullName>
    </alternativeName>
</protein>
<comment type="caution">
    <text evidence="6">The sequence shown here is derived from an EMBL/GenBank/DDBJ whole genome shotgun (WGS) entry which is preliminary data.</text>
</comment>
<dbReference type="InterPro" id="IPR017813">
    <property type="entry name" value="Mycothiol_AcTrfase"/>
</dbReference>
<keyword evidence="2 4" id="KW-0677">Repeat</keyword>
<comment type="similarity">
    <text evidence="4">Belongs to the acetyltransferase family. MshD subfamily.</text>
</comment>
<organism evidence="6 7">
    <name type="scientific">Catenulispora yoronensis</name>
    <dbReference type="NCBI Taxonomy" id="450799"/>
    <lineage>
        <taxon>Bacteria</taxon>
        <taxon>Bacillati</taxon>
        <taxon>Actinomycetota</taxon>
        <taxon>Actinomycetes</taxon>
        <taxon>Catenulisporales</taxon>
        <taxon>Catenulisporaceae</taxon>
        <taxon>Catenulispora</taxon>
    </lineage>
</organism>
<keyword evidence="3 4" id="KW-0012">Acyltransferase</keyword>
<dbReference type="Pfam" id="PF00583">
    <property type="entry name" value="Acetyltransf_1"/>
    <property type="match status" value="1"/>
</dbReference>
<feature type="binding site" evidence="4">
    <location>
        <position position="268"/>
    </location>
    <ligand>
        <name>1D-myo-inositol 2-(L-cysteinylamino)-2-deoxy-alpha-D-glucopyranoside</name>
        <dbReference type="ChEBI" id="CHEBI:58887"/>
    </ligand>
</feature>
<comment type="function">
    <text evidence="4">Catalyzes the transfer of acetyl from acetyl-CoA to desacetylmycothiol (Cys-GlcN-Ins) to form mycothiol.</text>
</comment>
<feature type="domain" description="N-acetyltransferase" evidence="5">
    <location>
        <begin position="150"/>
        <end position="297"/>
    </location>
</feature>
<feature type="binding site" evidence="4">
    <location>
        <position position="177"/>
    </location>
    <ligand>
        <name>1D-myo-inositol 2-(L-cysteinylamino)-2-deoxy-alpha-D-glucopyranoside</name>
        <dbReference type="ChEBI" id="CHEBI:58887"/>
    </ligand>
</feature>
<feature type="binding site" evidence="4">
    <location>
        <position position="27"/>
    </location>
    <ligand>
        <name>1D-myo-inositol 2-(L-cysteinylamino)-2-deoxy-alpha-D-glucopyranoside</name>
        <dbReference type="ChEBI" id="CHEBI:58887"/>
    </ligand>
</feature>
<evidence type="ECO:0000259" key="5">
    <source>
        <dbReference type="PROSITE" id="PS51186"/>
    </source>
</evidence>
<dbReference type="SUPFAM" id="SSF55729">
    <property type="entry name" value="Acyl-CoA N-acyltransferases (Nat)"/>
    <property type="match status" value="1"/>
</dbReference>
<comment type="catalytic activity">
    <reaction evidence="4">
        <text>1D-myo-inositol 2-(L-cysteinylamino)-2-deoxy-alpha-D-glucopyranoside + acetyl-CoA = mycothiol + CoA + H(+)</text>
        <dbReference type="Rhea" id="RHEA:26172"/>
        <dbReference type="ChEBI" id="CHEBI:15378"/>
        <dbReference type="ChEBI" id="CHEBI:16768"/>
        <dbReference type="ChEBI" id="CHEBI:57287"/>
        <dbReference type="ChEBI" id="CHEBI:57288"/>
        <dbReference type="ChEBI" id="CHEBI:58887"/>
        <dbReference type="EC" id="2.3.1.189"/>
    </reaction>
</comment>
<evidence type="ECO:0000313" key="6">
    <source>
        <dbReference type="EMBL" id="GAA2012491.1"/>
    </source>
</evidence>
<dbReference type="PROSITE" id="PS51186">
    <property type="entry name" value="GNAT"/>
    <property type="match status" value="2"/>
</dbReference>
<comment type="caution">
    <text evidence="4">Lacks conserved residue(s) required for the propagation of feature annotation.</text>
</comment>
<dbReference type="Proteomes" id="UP001500751">
    <property type="component" value="Unassembled WGS sequence"/>
</dbReference>
<feature type="binding site" evidence="4">
    <location>
        <position position="230"/>
    </location>
    <ligand>
        <name>1D-myo-inositol 2-(L-cysteinylamino)-2-deoxy-alpha-D-glucopyranoside</name>
        <dbReference type="ChEBI" id="CHEBI:58887"/>
    </ligand>
</feature>
<evidence type="ECO:0000256" key="1">
    <source>
        <dbReference type="ARBA" id="ARBA00022679"/>
    </source>
</evidence>
<feature type="binding site" evidence="4">
    <location>
        <begin position="234"/>
        <end position="236"/>
    </location>
    <ligand>
        <name>acetyl-CoA</name>
        <dbReference type="ChEBI" id="CHEBI:57288"/>
        <label>2</label>
    </ligand>
</feature>
<dbReference type="InterPro" id="IPR050832">
    <property type="entry name" value="Bact_Acetyltransf"/>
</dbReference>
<name>A0ABN2TLV4_9ACTN</name>
<feature type="domain" description="N-acetyltransferase" evidence="5">
    <location>
        <begin position="1"/>
        <end position="139"/>
    </location>
</feature>
<keyword evidence="7" id="KW-1185">Reference proteome</keyword>
<dbReference type="InterPro" id="IPR016181">
    <property type="entry name" value="Acyl_CoA_acyltransferase"/>
</dbReference>